<comment type="caution">
    <text evidence="2">The sequence shown here is derived from an EMBL/GenBank/DDBJ whole genome shotgun (WGS) entry which is preliminary data.</text>
</comment>
<reference evidence="2" key="1">
    <citation type="submission" date="2020-10" db="EMBL/GenBank/DDBJ databases">
        <authorList>
            <person name="Gilroy R."/>
        </authorList>
    </citation>
    <scope>NUCLEOTIDE SEQUENCE</scope>
    <source>
        <strain evidence="2">B1-16210</strain>
    </source>
</reference>
<reference evidence="2" key="2">
    <citation type="journal article" date="2021" name="PeerJ">
        <title>Extensive microbial diversity within the chicken gut microbiome revealed by metagenomics and culture.</title>
        <authorList>
            <person name="Gilroy R."/>
            <person name="Ravi A."/>
            <person name="Getino M."/>
            <person name="Pursley I."/>
            <person name="Horton D.L."/>
            <person name="Alikhan N.F."/>
            <person name="Baker D."/>
            <person name="Gharbi K."/>
            <person name="Hall N."/>
            <person name="Watson M."/>
            <person name="Adriaenssens E.M."/>
            <person name="Foster-Nyarko E."/>
            <person name="Jarju S."/>
            <person name="Secka A."/>
            <person name="Antonio M."/>
            <person name="Oren A."/>
            <person name="Chaudhuri R.R."/>
            <person name="La Ragione R."/>
            <person name="Hildebrand F."/>
            <person name="Pallen M.J."/>
        </authorList>
    </citation>
    <scope>NUCLEOTIDE SEQUENCE</scope>
    <source>
        <strain evidence="2">B1-16210</strain>
    </source>
</reference>
<dbReference type="PANTHER" id="PTHR20854:SF4">
    <property type="entry name" value="INOSITOL-1-MONOPHOSPHATASE-RELATED"/>
    <property type="match status" value="1"/>
</dbReference>
<evidence type="ECO:0000313" key="2">
    <source>
        <dbReference type="EMBL" id="MBO8407116.1"/>
    </source>
</evidence>
<dbReference type="GO" id="GO:0007165">
    <property type="term" value="P:signal transduction"/>
    <property type="evidence" value="ECO:0007669"/>
    <property type="project" value="TreeGrafter"/>
</dbReference>
<dbReference type="Pfam" id="PF00459">
    <property type="entry name" value="Inositol_P"/>
    <property type="match status" value="1"/>
</dbReference>
<dbReference type="GO" id="GO:0006020">
    <property type="term" value="P:inositol metabolic process"/>
    <property type="evidence" value="ECO:0007669"/>
    <property type="project" value="TreeGrafter"/>
</dbReference>
<organism evidence="2 3">
    <name type="scientific">Candidatus Enterousia excrementavium</name>
    <dbReference type="NCBI Taxonomy" id="2840789"/>
    <lineage>
        <taxon>Bacteria</taxon>
        <taxon>Pseudomonadati</taxon>
        <taxon>Pseudomonadota</taxon>
        <taxon>Alphaproteobacteria</taxon>
        <taxon>Candidatus Enterousia</taxon>
    </lineage>
</organism>
<evidence type="ECO:0008006" key="4">
    <source>
        <dbReference type="Google" id="ProtNLM"/>
    </source>
</evidence>
<dbReference type="Gene3D" id="3.40.190.80">
    <property type="match status" value="1"/>
</dbReference>
<dbReference type="Proteomes" id="UP000721442">
    <property type="component" value="Unassembled WGS sequence"/>
</dbReference>
<dbReference type="PRINTS" id="PR00377">
    <property type="entry name" value="IMPHPHTASES"/>
</dbReference>
<sequence>MELLIKGSTELNKMFMALQRTATGLRHDFGEVENLQQSLHGARDFVKKAAARIEESILSDLLLVRPAAGLLTPNVTHEGASRDEFVLALSGASNFVRANPHFAISLALRSNDETKIALVYSPIDERLYYAEQGRGAYVFSAYHSARVRVSNLSEVSDLTVAYNTSGNVKTIGDVRRTGCPALDLAWVASGKFDAFVSDPLDYAEIAAGELLVREAGGKIRMDSELVATNGHVEL</sequence>
<dbReference type="AlphaFoldDB" id="A0A940IBY8"/>
<accession>A0A940IBY8</accession>
<protein>
    <recommendedName>
        <fullName evidence="4">Inositol-phosphate phosphatase</fullName>
    </recommendedName>
</protein>
<dbReference type="PANTHER" id="PTHR20854">
    <property type="entry name" value="INOSITOL MONOPHOSPHATASE"/>
    <property type="match status" value="1"/>
</dbReference>
<proteinExistence type="inferred from homology"/>
<comment type="similarity">
    <text evidence="1">Belongs to the inositol monophosphatase superfamily.</text>
</comment>
<name>A0A940IBY8_9PROT</name>
<dbReference type="EMBL" id="JADINE010000023">
    <property type="protein sequence ID" value="MBO8407116.1"/>
    <property type="molecule type" value="Genomic_DNA"/>
</dbReference>
<dbReference type="GO" id="GO:0008934">
    <property type="term" value="F:inositol monophosphate 1-phosphatase activity"/>
    <property type="evidence" value="ECO:0007669"/>
    <property type="project" value="TreeGrafter"/>
</dbReference>
<gene>
    <name evidence="2" type="ORF">IAC77_01485</name>
</gene>
<evidence type="ECO:0000313" key="3">
    <source>
        <dbReference type="Proteomes" id="UP000721442"/>
    </source>
</evidence>
<evidence type="ECO:0000256" key="1">
    <source>
        <dbReference type="ARBA" id="ARBA00009759"/>
    </source>
</evidence>
<dbReference type="Gene3D" id="3.30.540.10">
    <property type="entry name" value="Fructose-1,6-Bisphosphatase, subunit A, domain 1"/>
    <property type="match status" value="1"/>
</dbReference>
<dbReference type="InterPro" id="IPR000760">
    <property type="entry name" value="Inositol_monophosphatase-like"/>
</dbReference>
<dbReference type="SUPFAM" id="SSF56655">
    <property type="entry name" value="Carbohydrate phosphatase"/>
    <property type="match status" value="1"/>
</dbReference>